<dbReference type="HOGENOM" id="CLU_2750650_0_0_9"/>
<geneLocation type="plasmid" evidence="1 2">
    <name>pCKL555A</name>
</geneLocation>
<reference evidence="1 2" key="1">
    <citation type="journal article" date="2008" name="Proc. Natl. Acad. Sci. U.S.A.">
        <title>The genome of Clostridium kluyveri, a strict anaerobe with unique metabolic features.</title>
        <authorList>
            <person name="Seedorf H."/>
            <person name="Fricke W.F."/>
            <person name="Veith B."/>
            <person name="Brueggemann H."/>
            <person name="Liesegang H."/>
            <person name="Strittmatter A."/>
            <person name="Miethke M."/>
            <person name="Buckel W."/>
            <person name="Hinderberger J."/>
            <person name="Li F."/>
            <person name="Hagemeier C."/>
            <person name="Thauer R.K."/>
            <person name="Gottschalk G."/>
        </authorList>
    </citation>
    <scope>NUCLEOTIDE SEQUENCE [LARGE SCALE GENOMIC DNA]</scope>
    <source>
        <strain evidence="2">ATCC 8527 / DSM 555 / NCIMB 10680</strain>
        <plasmid evidence="1 2">pCKL555A</plasmid>
    </source>
</reference>
<keyword evidence="1" id="KW-0614">Plasmid</keyword>
<dbReference type="RefSeq" id="WP_011930374.1">
    <property type="nucleotide sequence ID" value="NC_009466.1"/>
</dbReference>
<dbReference type="EMBL" id="CP000674">
    <property type="protein sequence ID" value="ABQ23627.1"/>
    <property type="molecule type" value="Genomic_DNA"/>
</dbReference>
<dbReference type="AlphaFoldDB" id="A5F9N7"/>
<organism evidence="1 2">
    <name type="scientific">Clostridium kluyveri (strain ATCC 8527 / DSM 555 / NBRC 12016 / NCIMB 10680 / K1)</name>
    <dbReference type="NCBI Taxonomy" id="431943"/>
    <lineage>
        <taxon>Bacteria</taxon>
        <taxon>Bacillati</taxon>
        <taxon>Bacillota</taxon>
        <taxon>Clostridia</taxon>
        <taxon>Eubacteriales</taxon>
        <taxon>Clostridiaceae</taxon>
        <taxon>Clostridium</taxon>
    </lineage>
</organism>
<accession>A5F9N7</accession>
<sequence>MNNFDEILEAVKKNSGTKVKVEHHVIFDEGVESYFKGFNLLNCMLHNLSFCFDDNQVAEILQNGEWEVQP</sequence>
<gene>
    <name evidence="1" type="ordered locus">CKL_4028</name>
</gene>
<evidence type="ECO:0000313" key="1">
    <source>
        <dbReference type="EMBL" id="ABQ23627.1"/>
    </source>
</evidence>
<protein>
    <submittedName>
        <fullName evidence="1">Uncharacterized protein</fullName>
    </submittedName>
</protein>
<evidence type="ECO:0000313" key="2">
    <source>
        <dbReference type="Proteomes" id="UP000002411"/>
    </source>
</evidence>
<keyword evidence="2" id="KW-1185">Reference proteome</keyword>
<dbReference type="Proteomes" id="UP000002411">
    <property type="component" value="Plasmid pCKL555A"/>
</dbReference>
<proteinExistence type="predicted"/>
<dbReference type="KEGG" id="ckl:CKL_4028"/>
<name>A5F9N7_CLOK5</name>